<keyword evidence="11" id="KW-0732">Signal</keyword>
<feature type="domain" description="AAA+ ATPase" evidence="12">
    <location>
        <begin position="1127"/>
        <end position="1313"/>
    </location>
</feature>
<evidence type="ECO:0000256" key="10">
    <source>
        <dbReference type="SAM" id="Phobius"/>
    </source>
</evidence>
<feature type="chain" id="PRO_5040432348" description="AAA+ ATPase domain-containing protein" evidence="11">
    <location>
        <begin position="17"/>
        <end position="1398"/>
    </location>
</feature>
<dbReference type="OrthoDB" id="7776976at2759"/>
<dbReference type="GO" id="GO:0005524">
    <property type="term" value="F:ATP binding"/>
    <property type="evidence" value="ECO:0007669"/>
    <property type="project" value="UniProtKB-KW"/>
</dbReference>
<keyword evidence="4" id="KW-0547">Nucleotide-binding</keyword>
<dbReference type="InterPro" id="IPR052192">
    <property type="entry name" value="Insect_Ionotropic_Sensory_Rcpt"/>
</dbReference>
<evidence type="ECO:0000256" key="9">
    <source>
        <dbReference type="ARBA" id="ARBA00023180"/>
    </source>
</evidence>
<keyword evidence="3 10" id="KW-0812">Transmembrane</keyword>
<name>A0A9N9RYS2_9DIPT</name>
<keyword evidence="2" id="KW-1003">Cell membrane</keyword>
<sequence length="1398" mass="162030">MAVLLFIIASLPMIHGIKIKEFQLSQENQNLVEAVKVLRNDLVKSSLSKGFKLTLVPDPVQKDIHDLIAFEIIKNSFEFESLRVCHITAIIAFPNRYSVVLIDNIKVFRASKHRIDLTNFQYAGFHVVVLLNGNFKNIQEIFSVFWNENIYNVMALINQNGTVLLDFDPYGNPEKCGETVPKIINRFKNGKFINKIEAEKKFNNMNRCPVTITTFTDTISIFRQEFKNGSFILRGFEAQMIKTIAAMLNFTINLRYRDGAQQWGAIYDNGTFTRGFGDLHDKTTDILLGNLYLKQIRLKYFDTSSSYLNQPVILVLSLEPKFNMFEKLLSLLQSAVWIFLIITICIGIFVILMINHKFKFLKNNIFGTRVNHPIINMISAIIGQPQTILPKQNFARFILMMTLILFLVIRSIYQGYLYKFLQSDGRHKEPQTVEELIDKKYVFVLYESNLDLIRSFQPRIQYRIRPASGTKVINLETFIGTTERVAYFSSRVELIFFSSRHEVFPFKICKEQFATINVVLYYNKNFVLKKTIDEAINKILIHGFMKNWMGEFDKRDKWKFKDINPIVMTFNHLSVSSIEVTKFELSKGNKNLIEAFKAIRSFLIKKSSAKRFNLMSIHDPDHKDVHEAVKDEIIKNAFDMESIRMCDIDFLIPGLTRYSVLLVDNIEAFRDVEEQIVIDNFQKAIFPIVILLNGNFTDVHEIFTSFWFKTIYNIMALINLNGTMLLSFEPYEDPMNCGHTTPKVINKFEDGKFLKKLTLIKKFNNLNLCPITVTTFVNAVAVWKQMQPDGFFKINGYEINMINTIAEMLNFTLDLKFRDGIQQWGVIYENGTCTRGFADLKESKTDVAMGNLFLRESRIKYFDSSAPYMNYPVFFVLSPEKKFNKFEKLLNPFEAPVWITLLMTFFFGVGVILVISLKFKLLRSFVYGDGVNHPITNLFLVFIGSPLPVLPKNNFARFILMMISILCLIIRSLYQGSLYKFLQSDGRHKEPQTIAELVEKEYTFIMSESNMDLIYKYRSKVHIATKPADGYIDMDLDEFAGTTERTATFGSKVDLMQYSLDHDNFPYKVCKESFFTINIVLFYNKNFFLKESIDDAIQRILTYGFMEHWVREFDKTDKWKNEVTQPSVLTYCLLGSSGCGKTTLISCILGIKKLDSGSIKVLQEKVSHKHLLSCVNSIGYMPQETSLPTTMSIKETLYFFANISQMDMTKFKERYEMLMNLLELESTDALIEDLSGGEKRRVSFAVALIHNPQLLILDEPTVGLDVVIVQKIWNFLRDSIKLNENFTVLMSTHYPHEAEKADICGFMRNGKLLIADSPENILKNFNAQNLDEAALTLCYERNSVDLDVIIQKEEVDEFFNAELLDQNKNFKSKRRIWEPRTIKALMLKKFFWTKNSKR</sequence>
<evidence type="ECO:0000256" key="8">
    <source>
        <dbReference type="ARBA" id="ARBA00023170"/>
    </source>
</evidence>
<dbReference type="InterPro" id="IPR056198">
    <property type="entry name" value="LBD_receptor"/>
</dbReference>
<dbReference type="Gene3D" id="3.40.50.300">
    <property type="entry name" value="P-loop containing nucleotide triphosphate hydrolases"/>
    <property type="match status" value="1"/>
</dbReference>
<evidence type="ECO:0000256" key="7">
    <source>
        <dbReference type="ARBA" id="ARBA00023136"/>
    </source>
</evidence>
<evidence type="ECO:0000256" key="11">
    <source>
        <dbReference type="SAM" id="SignalP"/>
    </source>
</evidence>
<dbReference type="InterPro" id="IPR003593">
    <property type="entry name" value="AAA+_ATPase"/>
</dbReference>
<keyword evidence="9" id="KW-0325">Glycoprotein</keyword>
<dbReference type="InterPro" id="IPR017871">
    <property type="entry name" value="ABC_transporter-like_CS"/>
</dbReference>
<dbReference type="PANTHER" id="PTHR42643:SF30">
    <property type="entry name" value="IONOTROPIC RECEPTOR 40A-RELATED"/>
    <property type="match status" value="1"/>
</dbReference>
<evidence type="ECO:0000256" key="1">
    <source>
        <dbReference type="ARBA" id="ARBA00004651"/>
    </source>
</evidence>
<proteinExistence type="predicted"/>
<dbReference type="Proteomes" id="UP001153620">
    <property type="component" value="Chromosome 2"/>
</dbReference>
<dbReference type="CDD" id="cd03230">
    <property type="entry name" value="ABC_DR_subfamily_A"/>
    <property type="match status" value="1"/>
</dbReference>
<keyword evidence="7 10" id="KW-0472">Membrane</keyword>
<feature type="transmembrane region" description="Helical" evidence="10">
    <location>
        <begin position="335"/>
        <end position="354"/>
    </location>
</feature>
<feature type="signal peptide" evidence="11">
    <location>
        <begin position="1"/>
        <end position="16"/>
    </location>
</feature>
<keyword evidence="8" id="KW-0675">Receptor</keyword>
<keyword evidence="5" id="KW-0067">ATP-binding</keyword>
<evidence type="ECO:0000256" key="2">
    <source>
        <dbReference type="ARBA" id="ARBA00022475"/>
    </source>
</evidence>
<dbReference type="SMART" id="SM00382">
    <property type="entry name" value="AAA"/>
    <property type="match status" value="1"/>
</dbReference>
<dbReference type="SUPFAM" id="SSF53850">
    <property type="entry name" value="Periplasmic binding protein-like II"/>
    <property type="match status" value="2"/>
</dbReference>
<evidence type="ECO:0000256" key="3">
    <source>
        <dbReference type="ARBA" id="ARBA00022692"/>
    </source>
</evidence>
<evidence type="ECO:0000256" key="5">
    <source>
        <dbReference type="ARBA" id="ARBA00022840"/>
    </source>
</evidence>
<dbReference type="Pfam" id="PF00005">
    <property type="entry name" value="ABC_tran"/>
    <property type="match status" value="1"/>
</dbReference>
<dbReference type="EMBL" id="OU895878">
    <property type="protein sequence ID" value="CAG9805376.1"/>
    <property type="molecule type" value="Genomic_DNA"/>
</dbReference>
<accession>A0A9N9RYS2</accession>
<dbReference type="InterPro" id="IPR003439">
    <property type="entry name" value="ABC_transporter-like_ATP-bd"/>
</dbReference>
<dbReference type="SUPFAM" id="SSF52540">
    <property type="entry name" value="P-loop containing nucleoside triphosphate hydrolases"/>
    <property type="match status" value="1"/>
</dbReference>
<evidence type="ECO:0000313" key="13">
    <source>
        <dbReference type="EMBL" id="CAG9805376.1"/>
    </source>
</evidence>
<protein>
    <recommendedName>
        <fullName evidence="12">AAA+ ATPase domain-containing protein</fullName>
    </recommendedName>
</protein>
<reference evidence="13" key="2">
    <citation type="submission" date="2022-10" db="EMBL/GenBank/DDBJ databases">
        <authorList>
            <consortium name="ENA_rothamsted_submissions"/>
            <consortium name="culmorum"/>
            <person name="King R."/>
        </authorList>
    </citation>
    <scope>NUCLEOTIDE SEQUENCE</scope>
</reference>
<dbReference type="PROSITE" id="PS00211">
    <property type="entry name" value="ABC_TRANSPORTER_1"/>
    <property type="match status" value="1"/>
</dbReference>
<comment type="subcellular location">
    <subcellularLocation>
        <location evidence="1">Cell membrane</location>
        <topology evidence="1">Multi-pass membrane protein</topology>
    </subcellularLocation>
</comment>
<dbReference type="PANTHER" id="PTHR42643">
    <property type="entry name" value="IONOTROPIC RECEPTOR 20A-RELATED"/>
    <property type="match status" value="1"/>
</dbReference>
<dbReference type="Pfam" id="PF24061">
    <property type="entry name" value="LBD_receptor"/>
    <property type="match status" value="2"/>
</dbReference>
<reference evidence="13" key="1">
    <citation type="submission" date="2022-01" db="EMBL/GenBank/DDBJ databases">
        <authorList>
            <person name="King R."/>
        </authorList>
    </citation>
    <scope>NUCLEOTIDE SEQUENCE</scope>
</reference>
<evidence type="ECO:0000256" key="4">
    <source>
        <dbReference type="ARBA" id="ARBA00022741"/>
    </source>
</evidence>
<keyword evidence="6 10" id="KW-1133">Transmembrane helix</keyword>
<dbReference type="Gene3D" id="1.10.287.70">
    <property type="match status" value="2"/>
</dbReference>
<dbReference type="GO" id="GO:0005886">
    <property type="term" value="C:plasma membrane"/>
    <property type="evidence" value="ECO:0007669"/>
    <property type="project" value="UniProtKB-SubCell"/>
</dbReference>
<feature type="transmembrane region" description="Helical" evidence="10">
    <location>
        <begin position="955"/>
        <end position="974"/>
    </location>
</feature>
<organism evidence="13 14">
    <name type="scientific">Chironomus riparius</name>
    <dbReference type="NCBI Taxonomy" id="315576"/>
    <lineage>
        <taxon>Eukaryota</taxon>
        <taxon>Metazoa</taxon>
        <taxon>Ecdysozoa</taxon>
        <taxon>Arthropoda</taxon>
        <taxon>Hexapoda</taxon>
        <taxon>Insecta</taxon>
        <taxon>Pterygota</taxon>
        <taxon>Neoptera</taxon>
        <taxon>Endopterygota</taxon>
        <taxon>Diptera</taxon>
        <taxon>Nematocera</taxon>
        <taxon>Chironomoidea</taxon>
        <taxon>Chironomidae</taxon>
        <taxon>Chironominae</taxon>
        <taxon>Chironomus</taxon>
    </lineage>
</organism>
<dbReference type="InterPro" id="IPR027417">
    <property type="entry name" value="P-loop_NTPase"/>
</dbReference>
<feature type="transmembrane region" description="Helical" evidence="10">
    <location>
        <begin position="897"/>
        <end position="919"/>
    </location>
</feature>
<evidence type="ECO:0000259" key="12">
    <source>
        <dbReference type="SMART" id="SM00382"/>
    </source>
</evidence>
<keyword evidence="14" id="KW-1185">Reference proteome</keyword>
<dbReference type="Gene3D" id="3.40.190.10">
    <property type="entry name" value="Periplasmic binding protein-like II"/>
    <property type="match status" value="2"/>
</dbReference>
<dbReference type="GO" id="GO:0016887">
    <property type="term" value="F:ATP hydrolysis activity"/>
    <property type="evidence" value="ECO:0007669"/>
    <property type="project" value="InterPro"/>
</dbReference>
<evidence type="ECO:0000313" key="14">
    <source>
        <dbReference type="Proteomes" id="UP001153620"/>
    </source>
</evidence>
<evidence type="ECO:0000256" key="6">
    <source>
        <dbReference type="ARBA" id="ARBA00022989"/>
    </source>
</evidence>
<feature type="transmembrane region" description="Helical" evidence="10">
    <location>
        <begin position="394"/>
        <end position="413"/>
    </location>
</feature>
<gene>
    <name evidence="13" type="ORF">CHIRRI_LOCUS8248</name>
</gene>